<evidence type="ECO:0000256" key="2">
    <source>
        <dbReference type="PROSITE-ProRule" id="PRU00473"/>
    </source>
</evidence>
<sequence length="446" mass="48220">MMLRVLFLLMLGIALPVSALAAALPLPEHGPVLRIQGSNTIGAALGPALVEGLMHEQGLLKVRRVKPDKTNELRIVGETAEGRRIEVEIAAHGSSTGFTALQSGSADLAASSRPIKESELASLQFLGDLKSTGAEQVIAIDGLAIILHPNNPLKQLTTEQLASIFSGDIRTWEQVGGSGGAIHLYARDDQSGTYDTLKELVLSPRGKSLSVSAKRFESSEQLSDAVSRDLQGIGFIGLPYVRQAKAVAVADGASQAMLPLNNLIATEDYPLSRRLFLYLPPKGSNPWAQALVKFTQGNQGQGIVAANGFIAQTVQAMTVLPNALMPDEYQTLSRHAQRLTVNFRFEEGSATLDNKARQDLSRVLDYIKQREKADRQVTLVGFGDAKTDPARADLLSKLRAMAVRRELAKSGVVLREIRGFGAQMPVAANSADEGRIRNRRVEVWVY</sequence>
<dbReference type="InterPro" id="IPR050811">
    <property type="entry name" value="Phosphate_ABC_transporter"/>
</dbReference>
<feature type="chain" id="PRO_5046820105" evidence="3">
    <location>
        <begin position="22"/>
        <end position="446"/>
    </location>
</feature>
<dbReference type="InterPro" id="IPR036737">
    <property type="entry name" value="OmpA-like_sf"/>
</dbReference>
<protein>
    <submittedName>
        <fullName evidence="5">Phosphate ABC transporter substrate-binding/OmpA family protein</fullName>
    </submittedName>
</protein>
<dbReference type="EMBL" id="JAKNRW010000009">
    <property type="protein sequence ID" value="MCK1791246.1"/>
    <property type="molecule type" value="Genomic_DNA"/>
</dbReference>
<dbReference type="Pfam" id="PF12849">
    <property type="entry name" value="PBP_like_2"/>
    <property type="match status" value="1"/>
</dbReference>
<name>A0ABT0F0K5_9PSED</name>
<dbReference type="SUPFAM" id="SSF53850">
    <property type="entry name" value="Periplasmic binding protein-like II"/>
    <property type="match status" value="1"/>
</dbReference>
<evidence type="ECO:0000256" key="3">
    <source>
        <dbReference type="SAM" id="SignalP"/>
    </source>
</evidence>
<dbReference type="PROSITE" id="PS51123">
    <property type="entry name" value="OMPA_2"/>
    <property type="match status" value="1"/>
</dbReference>
<dbReference type="SUPFAM" id="SSF103088">
    <property type="entry name" value="OmpA-like"/>
    <property type="match status" value="1"/>
</dbReference>
<evidence type="ECO:0000259" key="4">
    <source>
        <dbReference type="PROSITE" id="PS51123"/>
    </source>
</evidence>
<organism evidence="5 6">
    <name type="scientific">Pseudomonas violetae</name>
    <dbReference type="NCBI Taxonomy" id="2915813"/>
    <lineage>
        <taxon>Bacteria</taxon>
        <taxon>Pseudomonadati</taxon>
        <taxon>Pseudomonadota</taxon>
        <taxon>Gammaproteobacteria</taxon>
        <taxon>Pseudomonadales</taxon>
        <taxon>Pseudomonadaceae</taxon>
        <taxon>Pseudomonas</taxon>
    </lineage>
</organism>
<dbReference type="CDD" id="cd07185">
    <property type="entry name" value="OmpA_C-like"/>
    <property type="match status" value="1"/>
</dbReference>
<evidence type="ECO:0000313" key="5">
    <source>
        <dbReference type="EMBL" id="MCK1791246.1"/>
    </source>
</evidence>
<dbReference type="CDD" id="cd13653">
    <property type="entry name" value="PBP2_phosphate_like_1"/>
    <property type="match status" value="1"/>
</dbReference>
<gene>
    <name evidence="5" type="ORF">L9059_13835</name>
</gene>
<keyword evidence="6" id="KW-1185">Reference proteome</keyword>
<reference evidence="5 6" key="1">
    <citation type="submission" date="2022-02" db="EMBL/GenBank/DDBJ databases">
        <title>Comparative genomics of the first Antarctic Pseudomonas spp. capable of biotransforming 2,4,6-Trinitrotoluene.</title>
        <authorList>
            <person name="Cabrera M.A."/>
            <person name="Marquez S.L."/>
            <person name="Perez-Donoso J.M."/>
        </authorList>
    </citation>
    <scope>NUCLEOTIDE SEQUENCE [LARGE SCALE GENOMIC DNA]</scope>
    <source>
        <strain evidence="5 6">TNT19</strain>
    </source>
</reference>
<feature type="domain" description="OmpA-like" evidence="4">
    <location>
        <begin position="332"/>
        <end position="446"/>
    </location>
</feature>
<keyword evidence="2" id="KW-0472">Membrane</keyword>
<dbReference type="Pfam" id="PF00691">
    <property type="entry name" value="OmpA"/>
    <property type="match status" value="1"/>
</dbReference>
<feature type="signal peptide" evidence="3">
    <location>
        <begin position="1"/>
        <end position="21"/>
    </location>
</feature>
<accession>A0ABT0F0K5</accession>
<keyword evidence="1 3" id="KW-0732">Signal</keyword>
<dbReference type="PANTHER" id="PTHR30570">
    <property type="entry name" value="PERIPLASMIC PHOSPHATE BINDING COMPONENT OF PHOSPHATE ABC TRANSPORTER"/>
    <property type="match status" value="1"/>
</dbReference>
<dbReference type="InterPro" id="IPR024370">
    <property type="entry name" value="PBP_domain"/>
</dbReference>
<proteinExistence type="predicted"/>
<dbReference type="Gene3D" id="3.30.1330.60">
    <property type="entry name" value="OmpA-like domain"/>
    <property type="match status" value="1"/>
</dbReference>
<dbReference type="RefSeq" id="WP_247291591.1">
    <property type="nucleotide sequence ID" value="NZ_JAKNRW010000009.1"/>
</dbReference>
<comment type="caution">
    <text evidence="5">The sequence shown here is derived from an EMBL/GenBank/DDBJ whole genome shotgun (WGS) entry which is preliminary data.</text>
</comment>
<dbReference type="Proteomes" id="UP001299876">
    <property type="component" value="Unassembled WGS sequence"/>
</dbReference>
<dbReference type="PANTHER" id="PTHR30570:SF1">
    <property type="entry name" value="PHOSPHATE-BINDING PROTEIN PSTS"/>
    <property type="match status" value="1"/>
</dbReference>
<dbReference type="Gene3D" id="3.40.190.10">
    <property type="entry name" value="Periplasmic binding protein-like II"/>
    <property type="match status" value="2"/>
</dbReference>
<evidence type="ECO:0000313" key="6">
    <source>
        <dbReference type="Proteomes" id="UP001299876"/>
    </source>
</evidence>
<dbReference type="InterPro" id="IPR006665">
    <property type="entry name" value="OmpA-like"/>
</dbReference>
<evidence type="ECO:0000256" key="1">
    <source>
        <dbReference type="ARBA" id="ARBA00022729"/>
    </source>
</evidence>